<feature type="transmembrane region" description="Helical" evidence="11">
    <location>
        <begin position="12"/>
        <end position="32"/>
    </location>
</feature>
<dbReference type="InterPro" id="IPR000070">
    <property type="entry name" value="Pectinesterase_cat"/>
</dbReference>
<organism evidence="13 14">
    <name type="scientific">Perilla frutescens var. hirtella</name>
    <name type="common">Perilla citriodora</name>
    <name type="synonym">Perilla setoyensis</name>
    <dbReference type="NCBI Taxonomy" id="608512"/>
    <lineage>
        <taxon>Eukaryota</taxon>
        <taxon>Viridiplantae</taxon>
        <taxon>Streptophyta</taxon>
        <taxon>Embryophyta</taxon>
        <taxon>Tracheophyta</taxon>
        <taxon>Spermatophyta</taxon>
        <taxon>Magnoliopsida</taxon>
        <taxon>eudicotyledons</taxon>
        <taxon>Gunneridae</taxon>
        <taxon>Pentapetalae</taxon>
        <taxon>asterids</taxon>
        <taxon>lamiids</taxon>
        <taxon>Lamiales</taxon>
        <taxon>Lamiaceae</taxon>
        <taxon>Nepetoideae</taxon>
        <taxon>Elsholtzieae</taxon>
        <taxon>Perilla</taxon>
    </lineage>
</organism>
<evidence type="ECO:0000256" key="4">
    <source>
        <dbReference type="ARBA" id="ARBA00007786"/>
    </source>
</evidence>
<keyword evidence="11" id="KW-0472">Membrane</keyword>
<evidence type="ECO:0000256" key="6">
    <source>
        <dbReference type="ARBA" id="ARBA00022525"/>
    </source>
</evidence>
<comment type="subcellular location">
    <subcellularLocation>
        <location evidence="1">Secreted</location>
        <location evidence="1">Cell wall</location>
    </subcellularLocation>
</comment>
<dbReference type="GO" id="GO:0042545">
    <property type="term" value="P:cell wall modification"/>
    <property type="evidence" value="ECO:0007669"/>
    <property type="project" value="InterPro"/>
</dbReference>
<dbReference type="Gene3D" id="2.160.20.10">
    <property type="entry name" value="Single-stranded right-handed beta-helix, Pectin lyase-like"/>
    <property type="match status" value="1"/>
</dbReference>
<evidence type="ECO:0000256" key="2">
    <source>
        <dbReference type="ARBA" id="ARBA00005184"/>
    </source>
</evidence>
<gene>
    <name evidence="13" type="ORF">C2S53_005474</name>
</gene>
<protein>
    <submittedName>
        <fullName evidence="13">Plant invertase/pectin methylesterase inhibitor superfamily</fullName>
    </submittedName>
</protein>
<dbReference type="CDD" id="cd15798">
    <property type="entry name" value="PMEI-like_3"/>
    <property type="match status" value="1"/>
</dbReference>
<evidence type="ECO:0000256" key="9">
    <source>
        <dbReference type="ARBA" id="ARBA00023316"/>
    </source>
</evidence>
<evidence type="ECO:0000256" key="1">
    <source>
        <dbReference type="ARBA" id="ARBA00004191"/>
    </source>
</evidence>
<proteinExistence type="inferred from homology"/>
<evidence type="ECO:0000256" key="3">
    <source>
        <dbReference type="ARBA" id="ARBA00006027"/>
    </source>
</evidence>
<evidence type="ECO:0000313" key="14">
    <source>
        <dbReference type="Proteomes" id="UP001190926"/>
    </source>
</evidence>
<keyword evidence="6" id="KW-0964">Secreted</keyword>
<evidence type="ECO:0000256" key="11">
    <source>
        <dbReference type="SAM" id="Phobius"/>
    </source>
</evidence>
<dbReference type="Pfam" id="PF04043">
    <property type="entry name" value="PMEI"/>
    <property type="match status" value="1"/>
</dbReference>
<dbReference type="SUPFAM" id="SSF51126">
    <property type="entry name" value="Pectin lyase-like"/>
    <property type="match status" value="1"/>
</dbReference>
<dbReference type="Proteomes" id="UP001190926">
    <property type="component" value="Unassembled WGS sequence"/>
</dbReference>
<evidence type="ECO:0000313" key="13">
    <source>
        <dbReference type="EMBL" id="KAH6833357.1"/>
    </source>
</evidence>
<dbReference type="SMART" id="SM00856">
    <property type="entry name" value="PMEI"/>
    <property type="match status" value="1"/>
</dbReference>
<dbReference type="GO" id="GO:0030599">
    <property type="term" value="F:pectinesterase activity"/>
    <property type="evidence" value="ECO:0007669"/>
    <property type="project" value="UniProtKB-EC"/>
</dbReference>
<keyword evidence="5" id="KW-0134">Cell wall</keyword>
<evidence type="ECO:0000256" key="5">
    <source>
        <dbReference type="ARBA" id="ARBA00022512"/>
    </source>
</evidence>
<dbReference type="InterPro" id="IPR035513">
    <property type="entry name" value="Invertase/methylesterase_inhib"/>
</dbReference>
<dbReference type="GO" id="GO:0004857">
    <property type="term" value="F:enzyme inhibitor activity"/>
    <property type="evidence" value="ECO:0007669"/>
    <property type="project" value="InterPro"/>
</dbReference>
<keyword evidence="8" id="KW-0063">Aspartyl esterase</keyword>
<comment type="pathway">
    <text evidence="2">Glycan metabolism; pectin degradation; 2-dehydro-3-deoxy-D-gluconate from pectin: step 1/5.</text>
</comment>
<dbReference type="Pfam" id="PF01095">
    <property type="entry name" value="Pectinesterase"/>
    <property type="match status" value="1"/>
</dbReference>
<sequence length="560" mass="60568">MNEGHTNPKSKLAAISMAVLVALALIVFIILYNVCGPSEHRTSFAAGPSSTNDVVSIRDVCKASRDPSSCESSLSPEWKRGDGATAWDATRAALRVSSRHLNTSLIMVQEILDGSADNQNRSDISKTCLEILRYADYRVNMAGDALPRGKVKDAHAWTSAALAYQYGCWSGLKTVNDTRLVVDAITFFNTSLISSTIDALAMIANYDYFGGEMGSWAPPKTERDGFWAPGSGSPVVVGGGVPSGMAVNVTVCGGGGGCDYETVQQAVAAAPDNSSARFVIWIKAGVYEETVRVAFEKKNVVFLGDGMGKTVITGSMNVGQPRVSTYNSATVGVLGDGFMASDLTIENTAGANAHQAVAFRSDSDLSIIQNCEFIGNQDTLYVHSLRQYYKSCRIQGNIDFIFGQSASFFQDCLILVAPRQIEPEKGDQNAVTAHGRIDPAQSTGFVFQDCVINGTDSYMALYNSNPHVHKTYLGRPWKEYSRTVYIQCTLEALISVDGWLPWNGDFALSTLYYGEFQNKGPGSDTSKRVNWSTLVPADHVDSFSIQNFIQGDQWIPSASS</sequence>
<reference evidence="13 14" key="1">
    <citation type="journal article" date="2021" name="Nat. Commun.">
        <title>Incipient diploidization of the medicinal plant Perilla within 10,000 years.</title>
        <authorList>
            <person name="Zhang Y."/>
            <person name="Shen Q."/>
            <person name="Leng L."/>
            <person name="Zhang D."/>
            <person name="Chen S."/>
            <person name="Shi Y."/>
            <person name="Ning Z."/>
            <person name="Chen S."/>
        </authorList>
    </citation>
    <scope>NUCLEOTIDE SEQUENCE [LARGE SCALE GENOMIC DNA]</scope>
    <source>
        <strain evidence="14">cv. PC099</strain>
    </source>
</reference>
<dbReference type="InterPro" id="IPR006501">
    <property type="entry name" value="Pectinesterase_inhib_dom"/>
</dbReference>
<name>A0AAD4JGH1_PERFH</name>
<keyword evidence="11" id="KW-0812">Transmembrane</keyword>
<comment type="similarity">
    <text evidence="4">In the C-terminal section; belongs to the pectinesterase family.</text>
</comment>
<dbReference type="InterPro" id="IPR012334">
    <property type="entry name" value="Pectin_lyas_fold"/>
</dbReference>
<evidence type="ECO:0000259" key="12">
    <source>
        <dbReference type="SMART" id="SM00856"/>
    </source>
</evidence>
<evidence type="ECO:0000256" key="10">
    <source>
        <dbReference type="ARBA" id="ARBA00047928"/>
    </source>
</evidence>
<keyword evidence="14" id="KW-1185">Reference proteome</keyword>
<keyword evidence="9" id="KW-0961">Cell wall biogenesis/degradation</keyword>
<keyword evidence="7" id="KW-0378">Hydrolase</keyword>
<comment type="similarity">
    <text evidence="3">In the N-terminal section; belongs to the PMEI family.</text>
</comment>
<dbReference type="SUPFAM" id="SSF101148">
    <property type="entry name" value="Plant invertase/pectin methylesterase inhibitor"/>
    <property type="match status" value="1"/>
</dbReference>
<dbReference type="InterPro" id="IPR011050">
    <property type="entry name" value="Pectin_lyase_fold/virulence"/>
</dbReference>
<feature type="domain" description="Pectinesterase inhibitor" evidence="12">
    <location>
        <begin position="52"/>
        <end position="202"/>
    </location>
</feature>
<evidence type="ECO:0000256" key="8">
    <source>
        <dbReference type="ARBA" id="ARBA00023085"/>
    </source>
</evidence>
<keyword evidence="11" id="KW-1133">Transmembrane helix</keyword>
<dbReference type="EMBL" id="SDAM02000058">
    <property type="protein sequence ID" value="KAH6833357.1"/>
    <property type="molecule type" value="Genomic_DNA"/>
</dbReference>
<dbReference type="Gene3D" id="1.20.140.40">
    <property type="entry name" value="Invertase/pectin methylesterase inhibitor family protein"/>
    <property type="match status" value="1"/>
</dbReference>
<comment type="catalytic activity">
    <reaction evidence="10">
        <text>[(1-&gt;4)-alpha-D-galacturonosyl methyl ester](n) + n H2O = [(1-&gt;4)-alpha-D-galacturonosyl](n) + n methanol + n H(+)</text>
        <dbReference type="Rhea" id="RHEA:22380"/>
        <dbReference type="Rhea" id="RHEA-COMP:14570"/>
        <dbReference type="Rhea" id="RHEA-COMP:14573"/>
        <dbReference type="ChEBI" id="CHEBI:15377"/>
        <dbReference type="ChEBI" id="CHEBI:15378"/>
        <dbReference type="ChEBI" id="CHEBI:17790"/>
        <dbReference type="ChEBI" id="CHEBI:140522"/>
        <dbReference type="ChEBI" id="CHEBI:140523"/>
        <dbReference type="EC" id="3.1.1.11"/>
    </reaction>
</comment>
<dbReference type="PANTHER" id="PTHR31707">
    <property type="entry name" value="PECTINESTERASE"/>
    <property type="match status" value="1"/>
</dbReference>
<dbReference type="AlphaFoldDB" id="A0AAD4JGH1"/>
<dbReference type="FunFam" id="2.160.20.10:FF:000001">
    <property type="entry name" value="Pectinesterase"/>
    <property type="match status" value="1"/>
</dbReference>
<accession>A0AAD4JGH1</accession>
<evidence type="ECO:0000256" key="7">
    <source>
        <dbReference type="ARBA" id="ARBA00022801"/>
    </source>
</evidence>
<comment type="caution">
    <text evidence="13">The sequence shown here is derived from an EMBL/GenBank/DDBJ whole genome shotgun (WGS) entry which is preliminary data.</text>
</comment>